<gene>
    <name evidence="2" type="ORF">FNV43_RR26787</name>
</gene>
<name>A0A8K0DPY7_9ROSA</name>
<evidence type="ECO:0000313" key="2">
    <source>
        <dbReference type="EMBL" id="KAF3432048.1"/>
    </source>
</evidence>
<dbReference type="PANTHER" id="PTHR34196:SF4">
    <property type="entry name" value="OS06G0208200 PROTEIN"/>
    <property type="match status" value="1"/>
</dbReference>
<reference evidence="2" key="1">
    <citation type="submission" date="2020-03" db="EMBL/GenBank/DDBJ databases">
        <title>A high-quality chromosome-level genome assembly of a woody plant with both climbing and erect habits, Rhamnella rubrinervis.</title>
        <authorList>
            <person name="Lu Z."/>
            <person name="Yang Y."/>
            <person name="Zhu X."/>
            <person name="Sun Y."/>
        </authorList>
    </citation>
    <scope>NUCLEOTIDE SEQUENCE</scope>
    <source>
        <strain evidence="2">BYM</strain>
        <tissue evidence="2">Leaf</tissue>
    </source>
</reference>
<proteinExistence type="predicted"/>
<feature type="region of interest" description="Disordered" evidence="1">
    <location>
        <begin position="11"/>
        <end position="58"/>
    </location>
</feature>
<dbReference type="OrthoDB" id="1269099at2759"/>
<evidence type="ECO:0000313" key="3">
    <source>
        <dbReference type="Proteomes" id="UP000796880"/>
    </source>
</evidence>
<sequence length="218" mass="24580">MNIYSVGFSCGDDYDGKESKVGYIDERSCRETKQRDSSSTTTRMDQMQHGDDDDEDDGHEVVQVVDFEIWPVEHPSEPPDEDRPVKCPMPADSSSVINLISACSEIYENEMENLKEGGKREKRFGERTMRKRPEVKKLQGGNGMEEEEEAMTSEPPPVRAVRKRHHTLTHGGSDARSSGVGGDDQIIMPLSRMPPLPPLPNHSITIFQMLQQIDKFDS</sequence>
<evidence type="ECO:0000256" key="1">
    <source>
        <dbReference type="SAM" id="MobiDB-lite"/>
    </source>
</evidence>
<feature type="compositionally biased region" description="Basic and acidic residues" evidence="1">
    <location>
        <begin position="14"/>
        <end position="36"/>
    </location>
</feature>
<keyword evidence="3" id="KW-1185">Reference proteome</keyword>
<feature type="region of interest" description="Disordered" evidence="1">
    <location>
        <begin position="133"/>
        <end position="195"/>
    </location>
</feature>
<dbReference type="AlphaFoldDB" id="A0A8K0DPY7"/>
<dbReference type="PANTHER" id="PTHR34196">
    <property type="entry name" value="OS02G0697700 PROTEIN"/>
    <property type="match status" value="1"/>
</dbReference>
<protein>
    <submittedName>
        <fullName evidence="2">Uncharacterized protein</fullName>
    </submittedName>
</protein>
<comment type="caution">
    <text evidence="2">The sequence shown here is derived from an EMBL/GenBank/DDBJ whole genome shotgun (WGS) entry which is preliminary data.</text>
</comment>
<organism evidence="2 3">
    <name type="scientific">Rhamnella rubrinervis</name>
    <dbReference type="NCBI Taxonomy" id="2594499"/>
    <lineage>
        <taxon>Eukaryota</taxon>
        <taxon>Viridiplantae</taxon>
        <taxon>Streptophyta</taxon>
        <taxon>Embryophyta</taxon>
        <taxon>Tracheophyta</taxon>
        <taxon>Spermatophyta</taxon>
        <taxon>Magnoliopsida</taxon>
        <taxon>eudicotyledons</taxon>
        <taxon>Gunneridae</taxon>
        <taxon>Pentapetalae</taxon>
        <taxon>rosids</taxon>
        <taxon>fabids</taxon>
        <taxon>Rosales</taxon>
        <taxon>Rhamnaceae</taxon>
        <taxon>rhamnoid group</taxon>
        <taxon>Rhamneae</taxon>
        <taxon>Rhamnella</taxon>
    </lineage>
</organism>
<accession>A0A8K0DPY7</accession>
<dbReference type="Proteomes" id="UP000796880">
    <property type="component" value="Unassembled WGS sequence"/>
</dbReference>
<dbReference type="EMBL" id="VOIH02000012">
    <property type="protein sequence ID" value="KAF3432048.1"/>
    <property type="molecule type" value="Genomic_DNA"/>
</dbReference>